<name>A0A2K2CYI8_BRADI</name>
<protein>
    <submittedName>
        <fullName evidence="8 9">Uncharacterized protein</fullName>
    </submittedName>
</protein>
<dbReference type="RefSeq" id="XP_024317476.1">
    <property type="nucleotide sequence ID" value="XM_024461708.1"/>
</dbReference>
<keyword evidence="2" id="KW-0217">Developmental protein</keyword>
<dbReference type="STRING" id="15368.A0A2K2CYI8"/>
<evidence type="ECO:0000256" key="6">
    <source>
        <dbReference type="SAM" id="Coils"/>
    </source>
</evidence>
<feature type="coiled-coil region" evidence="6">
    <location>
        <begin position="179"/>
        <end position="227"/>
    </location>
</feature>
<dbReference type="ExpressionAtlas" id="A0A2K2CYI8">
    <property type="expression patterns" value="baseline and differential"/>
</dbReference>
<keyword evidence="3" id="KW-0221">Differentiation</keyword>
<dbReference type="PANTHER" id="PTHR33405">
    <property type="entry name" value="PROTEIN FLX-LIKE 2"/>
    <property type="match status" value="1"/>
</dbReference>
<evidence type="ECO:0000256" key="4">
    <source>
        <dbReference type="ARBA" id="ARBA00023054"/>
    </source>
</evidence>
<dbReference type="InterPro" id="IPR040353">
    <property type="entry name" value="FLX/FLX-like"/>
</dbReference>
<dbReference type="AlphaFoldDB" id="A0A2K2CYI8"/>
<dbReference type="EMBL" id="CM000882">
    <property type="protein sequence ID" value="PNT67092.1"/>
    <property type="molecule type" value="Genomic_DNA"/>
</dbReference>
<dbReference type="RefSeq" id="XP_024317477.1">
    <property type="nucleotide sequence ID" value="XM_024461709.1"/>
</dbReference>
<keyword evidence="4 6" id="KW-0175">Coiled coil</keyword>
<feature type="region of interest" description="Disordered" evidence="7">
    <location>
        <begin position="448"/>
        <end position="491"/>
    </location>
</feature>
<evidence type="ECO:0000256" key="1">
    <source>
        <dbReference type="ARBA" id="ARBA00005405"/>
    </source>
</evidence>
<dbReference type="GO" id="GO:0030154">
    <property type="term" value="P:cell differentiation"/>
    <property type="evidence" value="ECO:0007669"/>
    <property type="project" value="UniProtKB-KW"/>
</dbReference>
<dbReference type="RefSeq" id="XP_024317475.1">
    <property type="nucleotide sequence ID" value="XM_024461707.1"/>
</dbReference>
<dbReference type="Proteomes" id="UP000008810">
    <property type="component" value="Chromosome 3"/>
</dbReference>
<dbReference type="PANTHER" id="PTHR33405:SF28">
    <property type="entry name" value="DUF1421 DOMAIN-CONTAINING PROTEIN"/>
    <property type="match status" value="1"/>
</dbReference>
<accession>A0A2K2CYI8</accession>
<evidence type="ECO:0000256" key="2">
    <source>
        <dbReference type="ARBA" id="ARBA00022473"/>
    </source>
</evidence>
<dbReference type="GO" id="GO:0009908">
    <property type="term" value="P:flower development"/>
    <property type="evidence" value="ECO:0007669"/>
    <property type="project" value="UniProtKB-KW"/>
</dbReference>
<evidence type="ECO:0000256" key="5">
    <source>
        <dbReference type="ARBA" id="ARBA00023089"/>
    </source>
</evidence>
<organism evidence="8">
    <name type="scientific">Brachypodium distachyon</name>
    <name type="common">Purple false brome</name>
    <name type="synonym">Trachynia distachya</name>
    <dbReference type="NCBI Taxonomy" id="15368"/>
    <lineage>
        <taxon>Eukaryota</taxon>
        <taxon>Viridiplantae</taxon>
        <taxon>Streptophyta</taxon>
        <taxon>Embryophyta</taxon>
        <taxon>Tracheophyta</taxon>
        <taxon>Spermatophyta</taxon>
        <taxon>Magnoliopsida</taxon>
        <taxon>Liliopsida</taxon>
        <taxon>Poales</taxon>
        <taxon>Poaceae</taxon>
        <taxon>BOP clade</taxon>
        <taxon>Pooideae</taxon>
        <taxon>Stipodae</taxon>
        <taxon>Brachypodieae</taxon>
        <taxon>Brachypodium</taxon>
    </lineage>
</organism>
<keyword evidence="5" id="KW-0287">Flowering</keyword>
<dbReference type="EnsemblPlants" id="PNT67092">
    <property type="protein sequence ID" value="PNT67092"/>
    <property type="gene ID" value="BRADI_3g20750v3"/>
</dbReference>
<evidence type="ECO:0000313" key="10">
    <source>
        <dbReference type="Proteomes" id="UP000008810"/>
    </source>
</evidence>
<keyword evidence="10" id="KW-1185">Reference proteome</keyword>
<evidence type="ECO:0000256" key="3">
    <source>
        <dbReference type="ARBA" id="ARBA00022782"/>
    </source>
</evidence>
<reference evidence="8 9" key="1">
    <citation type="journal article" date="2010" name="Nature">
        <title>Genome sequencing and analysis of the model grass Brachypodium distachyon.</title>
        <authorList>
            <consortium name="International Brachypodium Initiative"/>
        </authorList>
    </citation>
    <scope>NUCLEOTIDE SEQUENCE [LARGE SCALE GENOMIC DNA]</scope>
    <source>
        <strain evidence="8">Bd21</strain>
        <strain evidence="9">cv. Bd21</strain>
    </source>
</reference>
<sequence length="491" mass="54062">MNSECEHQEGIQITPIGLTMATHIAQPVLPLRAGAESRQRQATCRPIYRVRVQVAAVSPDPRPQGRSSIIPKGADPRPTIPFLDPNEPGSRRSCLLRGCPIIRIQFELLCCQLVASRSNICLQYLLEPRSVLEMMQSRDALQDVTGHQTLRQNHGNTEQVIQISLAVRRNVEAVSGMQMRELMGRIQKIEAEMEERLQSILKEDKLHAQLSAALQELSELIVDAAKRFEGNELDDELNKLQGQSDVIRRVFENSRDKFTKIVEQMKTMKMSLVAMMKQVDKLHEEAQKAEMRAHGLATMVPGMAQAQVAQPGMDPYGRTYNNLPASYQQTQASQSGVAQNPAVSAVVCPYAYPYGYFPPAAYQQATQGWSYAYPVPYAYANPMASHQAVQASGYAYPGSGPVQNATPYYPGYLAGYDQNALHYPSYVAPRHPYPMTVNGTPTTDATNMEGNAGFPAGQVQTSGRAGTGIGHAPIPPSESSNKRQRGSSDVM</sequence>
<dbReference type="GeneID" id="100831442"/>
<evidence type="ECO:0000313" key="9">
    <source>
        <dbReference type="EnsemblPlants" id="PNT67092"/>
    </source>
</evidence>
<proteinExistence type="inferred from homology"/>
<feature type="region of interest" description="Disordered" evidence="7">
    <location>
        <begin position="58"/>
        <end position="86"/>
    </location>
</feature>
<evidence type="ECO:0000313" key="8">
    <source>
        <dbReference type="EMBL" id="PNT67092.1"/>
    </source>
</evidence>
<dbReference type="RefSeq" id="XP_024317474.1">
    <property type="nucleotide sequence ID" value="XM_024461706.1"/>
</dbReference>
<dbReference type="Gramene" id="PNT67092">
    <property type="protein sequence ID" value="PNT67092"/>
    <property type="gene ID" value="BRADI_3g20750v3"/>
</dbReference>
<evidence type="ECO:0000256" key="7">
    <source>
        <dbReference type="SAM" id="MobiDB-lite"/>
    </source>
</evidence>
<gene>
    <name evidence="9" type="primary">LOC100831442</name>
    <name evidence="8" type="ORF">BRADI_3g20750v3</name>
</gene>
<comment type="similarity">
    <text evidence="1">Belongs to the FLX family.</text>
</comment>
<dbReference type="OrthoDB" id="646377at2759"/>
<reference evidence="9" key="3">
    <citation type="submission" date="2018-08" db="UniProtKB">
        <authorList>
            <consortium name="EnsemblPlants"/>
        </authorList>
    </citation>
    <scope>IDENTIFICATION</scope>
    <source>
        <strain evidence="9">cv. Bd21</strain>
    </source>
</reference>
<reference evidence="8" key="2">
    <citation type="submission" date="2017-06" db="EMBL/GenBank/DDBJ databases">
        <title>WGS assembly of Brachypodium distachyon.</title>
        <authorList>
            <consortium name="The International Brachypodium Initiative"/>
            <person name="Lucas S."/>
            <person name="Harmon-Smith M."/>
            <person name="Lail K."/>
            <person name="Tice H."/>
            <person name="Grimwood J."/>
            <person name="Bruce D."/>
            <person name="Barry K."/>
            <person name="Shu S."/>
            <person name="Lindquist E."/>
            <person name="Wang M."/>
            <person name="Pitluck S."/>
            <person name="Vogel J.P."/>
            <person name="Garvin D.F."/>
            <person name="Mockler T.C."/>
            <person name="Schmutz J."/>
            <person name="Rokhsar D."/>
            <person name="Bevan M.W."/>
        </authorList>
    </citation>
    <scope>NUCLEOTIDE SEQUENCE</scope>
    <source>
        <strain evidence="8">Bd21</strain>
    </source>
</reference>